<reference evidence="1 2" key="1">
    <citation type="submission" date="2014-04" db="EMBL/GenBank/DDBJ databases">
        <authorList>
            <consortium name="DOE Joint Genome Institute"/>
            <person name="Kuo A."/>
            <person name="Kohler A."/>
            <person name="Jargeat P."/>
            <person name="Nagy L.G."/>
            <person name="Floudas D."/>
            <person name="Copeland A."/>
            <person name="Barry K.W."/>
            <person name="Cichocki N."/>
            <person name="Veneault-Fourrey C."/>
            <person name="LaButti K."/>
            <person name="Lindquist E.A."/>
            <person name="Lipzen A."/>
            <person name="Lundell T."/>
            <person name="Morin E."/>
            <person name="Murat C."/>
            <person name="Sun H."/>
            <person name="Tunlid A."/>
            <person name="Henrissat B."/>
            <person name="Grigoriev I.V."/>
            <person name="Hibbett D.S."/>
            <person name="Martin F."/>
            <person name="Nordberg H.P."/>
            <person name="Cantor M.N."/>
            <person name="Hua S.X."/>
        </authorList>
    </citation>
    <scope>NUCLEOTIDE SEQUENCE [LARGE SCALE GENOMIC DNA]</scope>
    <source>
        <strain evidence="1 2">Ve08.2h10</strain>
    </source>
</reference>
<organism evidence="1 2">
    <name type="scientific">Paxillus rubicundulus Ve08.2h10</name>
    <dbReference type="NCBI Taxonomy" id="930991"/>
    <lineage>
        <taxon>Eukaryota</taxon>
        <taxon>Fungi</taxon>
        <taxon>Dikarya</taxon>
        <taxon>Basidiomycota</taxon>
        <taxon>Agaricomycotina</taxon>
        <taxon>Agaricomycetes</taxon>
        <taxon>Agaricomycetidae</taxon>
        <taxon>Boletales</taxon>
        <taxon>Paxilineae</taxon>
        <taxon>Paxillaceae</taxon>
        <taxon>Paxillus</taxon>
    </lineage>
</organism>
<accession>A0A0D0DWM9</accession>
<protein>
    <submittedName>
        <fullName evidence="1">Uncharacterized protein</fullName>
    </submittedName>
</protein>
<proteinExistence type="predicted"/>
<dbReference type="EMBL" id="KN825115">
    <property type="protein sequence ID" value="KIK94331.1"/>
    <property type="molecule type" value="Genomic_DNA"/>
</dbReference>
<dbReference type="AlphaFoldDB" id="A0A0D0DWM9"/>
<evidence type="ECO:0000313" key="1">
    <source>
        <dbReference type="EMBL" id="KIK94331.1"/>
    </source>
</evidence>
<dbReference type="Proteomes" id="UP000054538">
    <property type="component" value="Unassembled WGS sequence"/>
</dbReference>
<sequence length="58" mass="6579">MGKYDHIPTLTGAENYHAWRTDMKYALDFTSVKPLPAVVTQPTKAETSAIRKWLVDDV</sequence>
<dbReference type="HOGENOM" id="CLU_2984595_0_0_1"/>
<name>A0A0D0DWM9_9AGAM</name>
<reference evidence="2" key="2">
    <citation type="submission" date="2015-01" db="EMBL/GenBank/DDBJ databases">
        <title>Evolutionary Origins and Diversification of the Mycorrhizal Mutualists.</title>
        <authorList>
            <consortium name="DOE Joint Genome Institute"/>
            <consortium name="Mycorrhizal Genomics Consortium"/>
            <person name="Kohler A."/>
            <person name="Kuo A."/>
            <person name="Nagy L.G."/>
            <person name="Floudas D."/>
            <person name="Copeland A."/>
            <person name="Barry K.W."/>
            <person name="Cichocki N."/>
            <person name="Veneault-Fourrey C."/>
            <person name="LaButti K."/>
            <person name="Lindquist E.A."/>
            <person name="Lipzen A."/>
            <person name="Lundell T."/>
            <person name="Morin E."/>
            <person name="Murat C."/>
            <person name="Riley R."/>
            <person name="Ohm R."/>
            <person name="Sun H."/>
            <person name="Tunlid A."/>
            <person name="Henrissat B."/>
            <person name="Grigoriev I.V."/>
            <person name="Hibbett D.S."/>
            <person name="Martin F."/>
        </authorList>
    </citation>
    <scope>NUCLEOTIDE SEQUENCE [LARGE SCALE GENOMIC DNA]</scope>
    <source>
        <strain evidence="2">Ve08.2h10</strain>
    </source>
</reference>
<dbReference type="InParanoid" id="A0A0D0DWM9"/>
<gene>
    <name evidence="1" type="ORF">PAXRUDRAFT_828104</name>
</gene>
<keyword evidence="2" id="KW-1185">Reference proteome</keyword>
<feature type="non-terminal residue" evidence="1">
    <location>
        <position position="1"/>
    </location>
</feature>
<evidence type="ECO:0000313" key="2">
    <source>
        <dbReference type="Proteomes" id="UP000054538"/>
    </source>
</evidence>